<keyword evidence="3" id="KW-1185">Reference proteome</keyword>
<evidence type="ECO:0000256" key="1">
    <source>
        <dbReference type="SAM" id="MobiDB-lite"/>
    </source>
</evidence>
<evidence type="ECO:0000313" key="2">
    <source>
        <dbReference type="EMBL" id="KNF01150.1"/>
    </source>
</evidence>
<feature type="region of interest" description="Disordered" evidence="1">
    <location>
        <begin position="1"/>
        <end position="116"/>
    </location>
</feature>
<accession>A0A0L0VQ74</accession>
<comment type="caution">
    <text evidence="2">The sequence shown here is derived from an EMBL/GenBank/DDBJ whole genome shotgun (WGS) entry which is preliminary data.</text>
</comment>
<dbReference type="EMBL" id="AJIL01000031">
    <property type="protein sequence ID" value="KNF01150.1"/>
    <property type="molecule type" value="Genomic_DNA"/>
</dbReference>
<reference evidence="3" key="1">
    <citation type="submission" date="2014-03" db="EMBL/GenBank/DDBJ databases">
        <title>The Genome Sequence of Puccinia striiformis f. sp. tritici PST-78.</title>
        <authorList>
            <consortium name="The Broad Institute Genome Sequencing Platform"/>
            <person name="Cuomo C."/>
            <person name="Hulbert S."/>
            <person name="Chen X."/>
            <person name="Walker B."/>
            <person name="Young S.K."/>
            <person name="Zeng Q."/>
            <person name="Gargeya S."/>
            <person name="Fitzgerald M."/>
            <person name="Haas B."/>
            <person name="Abouelleil A."/>
            <person name="Alvarado L."/>
            <person name="Arachchi H.M."/>
            <person name="Berlin A.M."/>
            <person name="Chapman S.B."/>
            <person name="Goldberg J."/>
            <person name="Griggs A."/>
            <person name="Gujja S."/>
            <person name="Hansen M."/>
            <person name="Howarth C."/>
            <person name="Imamovic A."/>
            <person name="Larimer J."/>
            <person name="McCowan C."/>
            <person name="Montmayeur A."/>
            <person name="Murphy C."/>
            <person name="Neiman D."/>
            <person name="Pearson M."/>
            <person name="Priest M."/>
            <person name="Roberts A."/>
            <person name="Saif S."/>
            <person name="Shea T."/>
            <person name="Sisk P."/>
            <person name="Sykes S."/>
            <person name="Wortman J."/>
            <person name="Nusbaum C."/>
            <person name="Birren B."/>
        </authorList>
    </citation>
    <scope>NUCLEOTIDE SEQUENCE [LARGE SCALE GENOMIC DNA]</scope>
    <source>
        <strain evidence="3">race PST-78</strain>
    </source>
</reference>
<evidence type="ECO:0000313" key="3">
    <source>
        <dbReference type="Proteomes" id="UP000054564"/>
    </source>
</evidence>
<feature type="compositionally biased region" description="Polar residues" evidence="1">
    <location>
        <begin position="1"/>
        <end position="19"/>
    </location>
</feature>
<gene>
    <name evidence="2" type="ORF">PSTG_05505</name>
</gene>
<dbReference type="AlphaFoldDB" id="A0A0L0VQ74"/>
<dbReference type="Proteomes" id="UP000054564">
    <property type="component" value="Unassembled WGS sequence"/>
</dbReference>
<protein>
    <submittedName>
        <fullName evidence="2">Uncharacterized protein</fullName>
    </submittedName>
</protein>
<proteinExistence type="predicted"/>
<name>A0A0L0VQ74_9BASI</name>
<feature type="compositionally biased region" description="Polar residues" evidence="1">
    <location>
        <begin position="34"/>
        <end position="53"/>
    </location>
</feature>
<organism evidence="2 3">
    <name type="scientific">Puccinia striiformis f. sp. tritici PST-78</name>
    <dbReference type="NCBI Taxonomy" id="1165861"/>
    <lineage>
        <taxon>Eukaryota</taxon>
        <taxon>Fungi</taxon>
        <taxon>Dikarya</taxon>
        <taxon>Basidiomycota</taxon>
        <taxon>Pucciniomycotina</taxon>
        <taxon>Pucciniomycetes</taxon>
        <taxon>Pucciniales</taxon>
        <taxon>Pucciniaceae</taxon>
        <taxon>Puccinia</taxon>
    </lineage>
</organism>
<feature type="compositionally biased region" description="Basic and acidic residues" evidence="1">
    <location>
        <begin position="94"/>
        <end position="108"/>
    </location>
</feature>
<sequence>MSNIQSISDAIKNNTNRADSNVDDDQTPNPSPSIPTSQQVPTETQGEIPSSQGAPATKTTTRVKPKTRASTKQQGKGANPSGALEPDPTVPSTAKEDAATLGQNRKDQNNQGQQKQ</sequence>